<dbReference type="Proteomes" id="UP000217343">
    <property type="component" value="Chromosome"/>
</dbReference>
<reference evidence="1 2" key="1">
    <citation type="submission" date="2017-06" db="EMBL/GenBank/DDBJ databases">
        <title>Sequencing and comparative analysis of myxobacterial genomes.</title>
        <authorList>
            <person name="Rupp O."/>
            <person name="Goesmann A."/>
            <person name="Sogaard-Andersen L."/>
        </authorList>
    </citation>
    <scope>NUCLEOTIDE SEQUENCE [LARGE SCALE GENOMIC DNA]</scope>
    <source>
        <strain evidence="1 2">DSM 14697</strain>
    </source>
</reference>
<dbReference type="PROSITE" id="PS51257">
    <property type="entry name" value="PROKAR_LIPOPROTEIN"/>
    <property type="match status" value="1"/>
</dbReference>
<keyword evidence="2" id="KW-1185">Reference proteome</keyword>
<evidence type="ECO:0008006" key="3">
    <source>
        <dbReference type="Google" id="ProtNLM"/>
    </source>
</evidence>
<accession>A0A250JRJ0</accession>
<gene>
    <name evidence="1" type="ORF">MYMAC_001331</name>
</gene>
<dbReference type="Gene3D" id="2.60.40.10">
    <property type="entry name" value="Immunoglobulins"/>
    <property type="match status" value="1"/>
</dbReference>
<dbReference type="AlphaFoldDB" id="A0A250JRJ0"/>
<dbReference type="OrthoDB" id="5382393at2"/>
<proteinExistence type="predicted"/>
<name>A0A250JRJ0_9BACT</name>
<sequence length="145" mass="15940">MSMRLRTRWLPFIFFALAGCGNEVELPQAPTLFIDRAALTFNREFEHGTYVGQTTFNSLAIQNRGLDPLDITAITLSAPGVFTLQLPEGFTPGTPLRLETYERAFLTVAFRPTDDTEYDGTVTIESNAANTPQQVITLNGLGVAP</sequence>
<evidence type="ECO:0000313" key="2">
    <source>
        <dbReference type="Proteomes" id="UP000217343"/>
    </source>
</evidence>
<organism evidence="1 2">
    <name type="scientific">Corallococcus macrosporus DSM 14697</name>
    <dbReference type="NCBI Taxonomy" id="1189310"/>
    <lineage>
        <taxon>Bacteria</taxon>
        <taxon>Pseudomonadati</taxon>
        <taxon>Myxococcota</taxon>
        <taxon>Myxococcia</taxon>
        <taxon>Myxococcales</taxon>
        <taxon>Cystobacterineae</taxon>
        <taxon>Myxococcaceae</taxon>
        <taxon>Corallococcus</taxon>
    </lineage>
</organism>
<evidence type="ECO:0000313" key="1">
    <source>
        <dbReference type="EMBL" id="ATB45746.1"/>
    </source>
</evidence>
<protein>
    <recommendedName>
        <fullName evidence="3">Lipoprotein</fullName>
    </recommendedName>
</protein>
<dbReference type="InterPro" id="IPR013783">
    <property type="entry name" value="Ig-like_fold"/>
</dbReference>
<dbReference type="EMBL" id="CP022203">
    <property type="protein sequence ID" value="ATB45746.1"/>
    <property type="molecule type" value="Genomic_DNA"/>
</dbReference>
<dbReference type="KEGG" id="mmas:MYMAC_001331"/>